<dbReference type="InterPro" id="IPR015590">
    <property type="entry name" value="Aldehyde_DH_dom"/>
</dbReference>
<comment type="similarity">
    <text evidence="1 4">Belongs to the aldehyde dehydrogenase family.</text>
</comment>
<dbReference type="PANTHER" id="PTHR11699">
    <property type="entry name" value="ALDEHYDE DEHYDROGENASE-RELATED"/>
    <property type="match status" value="1"/>
</dbReference>
<reference evidence="6 7" key="1">
    <citation type="submission" date="2020-04" db="EMBL/GenBank/DDBJ databases">
        <authorList>
            <person name="Wallbank WR R."/>
            <person name="Pardo Diaz C."/>
            <person name="Kozak K."/>
            <person name="Martin S."/>
            <person name="Jiggins C."/>
            <person name="Moest M."/>
            <person name="Warren A I."/>
            <person name="Byers J.R.P. K."/>
            <person name="Montejo-Kovacevich G."/>
            <person name="Yen C E."/>
        </authorList>
    </citation>
    <scope>NUCLEOTIDE SEQUENCE [LARGE SCALE GENOMIC DNA]</scope>
</reference>
<dbReference type="InterPro" id="IPR016163">
    <property type="entry name" value="Ald_DH_C"/>
</dbReference>
<gene>
    <name evidence="6" type="ORF">APLA_LOCUS6731</name>
</gene>
<dbReference type="EMBL" id="CADEBC010000488">
    <property type="protein sequence ID" value="CAB3236857.1"/>
    <property type="molecule type" value="Genomic_DNA"/>
</dbReference>
<evidence type="ECO:0000259" key="5">
    <source>
        <dbReference type="Pfam" id="PF00171"/>
    </source>
</evidence>
<evidence type="ECO:0000313" key="7">
    <source>
        <dbReference type="Proteomes" id="UP000494106"/>
    </source>
</evidence>
<dbReference type="InterPro" id="IPR016161">
    <property type="entry name" value="Ald_DH/histidinol_DH"/>
</dbReference>
<evidence type="ECO:0000256" key="2">
    <source>
        <dbReference type="ARBA" id="ARBA00023002"/>
    </source>
</evidence>
<dbReference type="FunFam" id="3.40.309.10:FF:000001">
    <property type="entry name" value="Mitochondrial aldehyde dehydrogenase 2"/>
    <property type="match status" value="1"/>
</dbReference>
<keyword evidence="2 4" id="KW-0560">Oxidoreductase</keyword>
<evidence type="ECO:0000313" key="6">
    <source>
        <dbReference type="EMBL" id="CAB3236857.1"/>
    </source>
</evidence>
<dbReference type="InterPro" id="IPR016160">
    <property type="entry name" value="Ald_DH_CS_CYS"/>
</dbReference>
<protein>
    <recommendedName>
        <fullName evidence="5">Aldehyde dehydrogenase domain-containing protein</fullName>
    </recommendedName>
</protein>
<organism evidence="6 7">
    <name type="scientific">Arctia plantaginis</name>
    <name type="common">Wood tiger moth</name>
    <name type="synonym">Phalaena plantaginis</name>
    <dbReference type="NCBI Taxonomy" id="874455"/>
    <lineage>
        <taxon>Eukaryota</taxon>
        <taxon>Metazoa</taxon>
        <taxon>Ecdysozoa</taxon>
        <taxon>Arthropoda</taxon>
        <taxon>Hexapoda</taxon>
        <taxon>Insecta</taxon>
        <taxon>Pterygota</taxon>
        <taxon>Neoptera</taxon>
        <taxon>Endopterygota</taxon>
        <taxon>Lepidoptera</taxon>
        <taxon>Glossata</taxon>
        <taxon>Ditrysia</taxon>
        <taxon>Noctuoidea</taxon>
        <taxon>Erebidae</taxon>
        <taxon>Arctiinae</taxon>
        <taxon>Arctia</taxon>
    </lineage>
</organism>
<dbReference type="FunFam" id="3.40.605.10:FF:000050">
    <property type="entry name" value="Aldehyde dehydrogenase, mitochondrial"/>
    <property type="match status" value="1"/>
</dbReference>
<dbReference type="OrthoDB" id="310895at2759"/>
<proteinExistence type="inferred from homology"/>
<dbReference type="PROSITE" id="PS00687">
    <property type="entry name" value="ALDEHYDE_DEHYDR_GLU"/>
    <property type="match status" value="1"/>
</dbReference>
<dbReference type="Proteomes" id="UP000494106">
    <property type="component" value="Unassembled WGS sequence"/>
</dbReference>
<evidence type="ECO:0000256" key="3">
    <source>
        <dbReference type="PROSITE-ProRule" id="PRU10007"/>
    </source>
</evidence>
<dbReference type="Gene3D" id="3.40.309.10">
    <property type="entry name" value="Aldehyde Dehydrogenase, Chain A, domain 2"/>
    <property type="match status" value="1"/>
</dbReference>
<feature type="active site" evidence="3">
    <location>
        <position position="255"/>
    </location>
</feature>
<accession>A0A8S0ZTA7</accession>
<evidence type="ECO:0000256" key="1">
    <source>
        <dbReference type="ARBA" id="ARBA00009986"/>
    </source>
</evidence>
<feature type="domain" description="Aldehyde dehydrogenase" evidence="5">
    <location>
        <begin position="16"/>
        <end position="478"/>
    </location>
</feature>
<evidence type="ECO:0000256" key="4">
    <source>
        <dbReference type="RuleBase" id="RU003345"/>
    </source>
</evidence>
<dbReference type="Pfam" id="PF00171">
    <property type="entry name" value="Aldedh"/>
    <property type="match status" value="1"/>
</dbReference>
<dbReference type="Gene3D" id="3.40.605.10">
    <property type="entry name" value="Aldehyde Dehydrogenase, Chain A, domain 1"/>
    <property type="match status" value="1"/>
</dbReference>
<dbReference type="AlphaFoldDB" id="A0A8S0ZTA7"/>
<sequence>MAPQIKYTKLFIDNKWVDSVSGKTFPTTCPHDGSVIAHVSEGDKADVDLAVAAAKRAFHRNSEWRLLDASERGALINKLGDLVQRDIQYLAELESYNNGGLLSTMRDFLSAQCKNVRYLASLADKVQGDTIPADGELLSYTLKQPVGVAALILPWNGPSILFLIKVCNALAAGCTVVVKPAEQTPLTALALAALVAEAGFPKGVVNVVNGYGETAGVALTHHPDVAKISFTGSVEVGKLIQQAAGANNLKRVCLELGGKSPLIIMNDADLNVAVPFAANAVFLLQGQVCIAASRLYVQSGIYDKFVEAAVKYAQSIKIGNPADPTTQHGPQVDEVMFKKVLGYIEKGKKEGARCLTGGKRVGTTGYYIEPTVFVDVKDDMTIAKEEIFGPVQSIFKFETFEEVLERANNTSYGLAAGIFTNDINTALQFTKHAEAGNVWVNTYFAMTPQTPFGGFKDSGIGREGGLHTLDEYMEVKSVAIALPKKL</sequence>
<name>A0A8S0ZTA7_ARCPL</name>
<dbReference type="PROSITE" id="PS00070">
    <property type="entry name" value="ALDEHYDE_DEHYDR_CYS"/>
    <property type="match status" value="1"/>
</dbReference>
<keyword evidence="7" id="KW-1185">Reference proteome</keyword>
<dbReference type="SUPFAM" id="SSF53720">
    <property type="entry name" value="ALDH-like"/>
    <property type="match status" value="1"/>
</dbReference>
<dbReference type="InterPro" id="IPR016162">
    <property type="entry name" value="Ald_DH_N"/>
</dbReference>
<dbReference type="GO" id="GO:0016620">
    <property type="term" value="F:oxidoreductase activity, acting on the aldehyde or oxo group of donors, NAD or NADP as acceptor"/>
    <property type="evidence" value="ECO:0007669"/>
    <property type="project" value="InterPro"/>
</dbReference>
<comment type="caution">
    <text evidence="6">The sequence shown here is derived from an EMBL/GenBank/DDBJ whole genome shotgun (WGS) entry which is preliminary data.</text>
</comment>
<dbReference type="InterPro" id="IPR029510">
    <property type="entry name" value="Ald_DH_CS_GLU"/>
</dbReference>